<dbReference type="AlphaFoldDB" id="A0A699HMY5"/>
<protein>
    <recommendedName>
        <fullName evidence="2">Integrase, catalytic region, zinc finger, CCHC-type, peptidase aspartic, catalytic</fullName>
    </recommendedName>
</protein>
<evidence type="ECO:0000313" key="1">
    <source>
        <dbReference type="EMBL" id="GEY46499.1"/>
    </source>
</evidence>
<feature type="non-terminal residue" evidence="1">
    <location>
        <position position="79"/>
    </location>
</feature>
<sequence length="79" mass="8660">MLLSKALESRASLDPKQLDFLADNRDTVILAQAYQEIPTPTSFQTDDFDAFNSDCDDVPSAKAVLMANLSSFNSDVLSE</sequence>
<organism evidence="1">
    <name type="scientific">Tanacetum cinerariifolium</name>
    <name type="common">Dalmatian daisy</name>
    <name type="synonym">Chrysanthemum cinerariifolium</name>
    <dbReference type="NCBI Taxonomy" id="118510"/>
    <lineage>
        <taxon>Eukaryota</taxon>
        <taxon>Viridiplantae</taxon>
        <taxon>Streptophyta</taxon>
        <taxon>Embryophyta</taxon>
        <taxon>Tracheophyta</taxon>
        <taxon>Spermatophyta</taxon>
        <taxon>Magnoliopsida</taxon>
        <taxon>eudicotyledons</taxon>
        <taxon>Gunneridae</taxon>
        <taxon>Pentapetalae</taxon>
        <taxon>asterids</taxon>
        <taxon>campanulids</taxon>
        <taxon>Asterales</taxon>
        <taxon>Asteraceae</taxon>
        <taxon>Asteroideae</taxon>
        <taxon>Anthemideae</taxon>
        <taxon>Anthemidinae</taxon>
        <taxon>Tanacetum</taxon>
    </lineage>
</organism>
<evidence type="ECO:0008006" key="2">
    <source>
        <dbReference type="Google" id="ProtNLM"/>
    </source>
</evidence>
<proteinExistence type="predicted"/>
<name>A0A699HMY5_TANCI</name>
<accession>A0A699HMY5</accession>
<dbReference type="EMBL" id="BKCJ010180823">
    <property type="protein sequence ID" value="GEY46499.1"/>
    <property type="molecule type" value="Genomic_DNA"/>
</dbReference>
<gene>
    <name evidence="1" type="ORF">Tci_418473</name>
</gene>
<reference evidence="1" key="1">
    <citation type="journal article" date="2019" name="Sci. Rep.">
        <title>Draft genome of Tanacetum cinerariifolium, the natural source of mosquito coil.</title>
        <authorList>
            <person name="Yamashiro T."/>
            <person name="Shiraishi A."/>
            <person name="Satake H."/>
            <person name="Nakayama K."/>
        </authorList>
    </citation>
    <scope>NUCLEOTIDE SEQUENCE</scope>
</reference>
<comment type="caution">
    <text evidence="1">The sequence shown here is derived from an EMBL/GenBank/DDBJ whole genome shotgun (WGS) entry which is preliminary data.</text>
</comment>